<sequence>MSDKKRSIIKTSLLVGFAAVIIYVLFTNLSDIKKSGEALSIGDDAPDFQLINLEGETVKLSDYRGQGVLLNFWATYCPPCKKEMPYMQNQYELFKEKGVTILAVDVAEPQPVVEKFVGEYGLTFPVLLDLNQETTDLYDVAAIPVSFLIDENGKVVDRLSASLTESQIADYMEQIMPEYEIDKTFINQ</sequence>
<keyword evidence="3" id="KW-0735">Signal-anchor</keyword>
<dbReference type="PANTHER" id="PTHR42852">
    <property type="entry name" value="THIOL:DISULFIDE INTERCHANGE PROTEIN DSBE"/>
    <property type="match status" value="1"/>
</dbReference>
<evidence type="ECO:0000256" key="3">
    <source>
        <dbReference type="ARBA" id="ARBA00022968"/>
    </source>
</evidence>
<dbReference type="CDD" id="cd02966">
    <property type="entry name" value="TlpA_like_family"/>
    <property type="match status" value="1"/>
</dbReference>
<dbReference type="InterPro" id="IPR013766">
    <property type="entry name" value="Thioredoxin_domain"/>
</dbReference>
<gene>
    <name evidence="8" type="ORF">DP120_06835</name>
</gene>
<evidence type="ECO:0000256" key="6">
    <source>
        <dbReference type="SAM" id="Phobius"/>
    </source>
</evidence>
<dbReference type="EMBL" id="QLZR01000002">
    <property type="protein sequence ID" value="RAZ79320.1"/>
    <property type="molecule type" value="Genomic_DNA"/>
</dbReference>
<dbReference type="Gene3D" id="3.40.30.10">
    <property type="entry name" value="Glutaredoxin"/>
    <property type="match status" value="1"/>
</dbReference>
<feature type="domain" description="Thioredoxin" evidence="7">
    <location>
        <begin position="39"/>
        <end position="177"/>
    </location>
</feature>
<keyword evidence="6" id="KW-0472">Membrane</keyword>
<keyword evidence="4" id="KW-1015">Disulfide bond</keyword>
<evidence type="ECO:0000256" key="4">
    <source>
        <dbReference type="ARBA" id="ARBA00023157"/>
    </source>
</evidence>
<dbReference type="InterPro" id="IPR050553">
    <property type="entry name" value="Thioredoxin_ResA/DsbE_sf"/>
</dbReference>
<name>A0A365L1I0_9BACL</name>
<dbReference type="InterPro" id="IPR017937">
    <property type="entry name" value="Thioredoxin_CS"/>
</dbReference>
<dbReference type="InterPro" id="IPR000866">
    <property type="entry name" value="AhpC/TSA"/>
</dbReference>
<dbReference type="PROSITE" id="PS00194">
    <property type="entry name" value="THIOREDOXIN_1"/>
    <property type="match status" value="1"/>
</dbReference>
<keyword evidence="6" id="KW-0812">Transmembrane</keyword>
<evidence type="ECO:0000256" key="2">
    <source>
        <dbReference type="ARBA" id="ARBA00022748"/>
    </source>
</evidence>
<reference evidence="8 9" key="1">
    <citation type="submission" date="2018-06" db="EMBL/GenBank/DDBJ databases">
        <title>The draft genome sequences of strains SCU63 and S1.</title>
        <authorList>
            <person name="Gan L."/>
        </authorList>
    </citation>
    <scope>NUCLEOTIDE SEQUENCE [LARGE SCALE GENOMIC DNA]</scope>
    <source>
        <strain evidence="8 9">SCU63</strain>
    </source>
</reference>
<dbReference type="GO" id="GO:0017004">
    <property type="term" value="P:cytochrome complex assembly"/>
    <property type="evidence" value="ECO:0007669"/>
    <property type="project" value="UniProtKB-KW"/>
</dbReference>
<dbReference type="Proteomes" id="UP000251002">
    <property type="component" value="Unassembled WGS sequence"/>
</dbReference>
<dbReference type="GO" id="GO:0016491">
    <property type="term" value="F:oxidoreductase activity"/>
    <property type="evidence" value="ECO:0007669"/>
    <property type="project" value="InterPro"/>
</dbReference>
<comment type="caution">
    <text evidence="8">The sequence shown here is derived from an EMBL/GenBank/DDBJ whole genome shotgun (WGS) entry which is preliminary data.</text>
</comment>
<evidence type="ECO:0000313" key="8">
    <source>
        <dbReference type="EMBL" id="RAZ79320.1"/>
    </source>
</evidence>
<dbReference type="PANTHER" id="PTHR42852:SF6">
    <property type="entry name" value="THIOL:DISULFIDE INTERCHANGE PROTEIN DSBE"/>
    <property type="match status" value="1"/>
</dbReference>
<evidence type="ECO:0000256" key="5">
    <source>
        <dbReference type="ARBA" id="ARBA00023284"/>
    </source>
</evidence>
<keyword evidence="9" id="KW-1185">Reference proteome</keyword>
<dbReference type="RefSeq" id="WP_112222897.1">
    <property type="nucleotide sequence ID" value="NZ_CP196859.1"/>
</dbReference>
<dbReference type="PROSITE" id="PS51352">
    <property type="entry name" value="THIOREDOXIN_2"/>
    <property type="match status" value="1"/>
</dbReference>
<keyword evidence="2" id="KW-0201">Cytochrome c-type biogenesis</keyword>
<dbReference type="InterPro" id="IPR036249">
    <property type="entry name" value="Thioredoxin-like_sf"/>
</dbReference>
<evidence type="ECO:0000256" key="1">
    <source>
        <dbReference type="ARBA" id="ARBA00004196"/>
    </source>
</evidence>
<dbReference type="GO" id="GO:0030313">
    <property type="term" value="C:cell envelope"/>
    <property type="evidence" value="ECO:0007669"/>
    <property type="project" value="UniProtKB-SubCell"/>
</dbReference>
<organism evidence="8 9">
    <name type="scientific">Planococcus halotolerans</name>
    <dbReference type="NCBI Taxonomy" id="2233542"/>
    <lineage>
        <taxon>Bacteria</taxon>
        <taxon>Bacillati</taxon>
        <taxon>Bacillota</taxon>
        <taxon>Bacilli</taxon>
        <taxon>Bacillales</taxon>
        <taxon>Caryophanaceae</taxon>
        <taxon>Planococcus</taxon>
    </lineage>
</organism>
<dbReference type="GO" id="GO:0016209">
    <property type="term" value="F:antioxidant activity"/>
    <property type="evidence" value="ECO:0007669"/>
    <property type="project" value="InterPro"/>
</dbReference>
<comment type="subcellular location">
    <subcellularLocation>
        <location evidence="1">Cell envelope</location>
    </subcellularLocation>
</comment>
<feature type="transmembrane region" description="Helical" evidence="6">
    <location>
        <begin position="7"/>
        <end position="26"/>
    </location>
</feature>
<dbReference type="AlphaFoldDB" id="A0A365L1I0"/>
<dbReference type="Pfam" id="PF00578">
    <property type="entry name" value="AhpC-TSA"/>
    <property type="match status" value="1"/>
</dbReference>
<dbReference type="NCBIfam" id="NF002854">
    <property type="entry name" value="PRK03147.1"/>
    <property type="match status" value="1"/>
</dbReference>
<evidence type="ECO:0000259" key="7">
    <source>
        <dbReference type="PROSITE" id="PS51352"/>
    </source>
</evidence>
<keyword evidence="6" id="KW-1133">Transmembrane helix</keyword>
<accession>A0A365L1I0</accession>
<protein>
    <submittedName>
        <fullName evidence="8">Thiol-disulfide oxidoreductase</fullName>
    </submittedName>
</protein>
<proteinExistence type="predicted"/>
<dbReference type="SUPFAM" id="SSF52833">
    <property type="entry name" value="Thioredoxin-like"/>
    <property type="match status" value="1"/>
</dbReference>
<keyword evidence="5" id="KW-0676">Redox-active center</keyword>
<evidence type="ECO:0000313" key="9">
    <source>
        <dbReference type="Proteomes" id="UP000251002"/>
    </source>
</evidence>